<keyword evidence="1" id="KW-1133">Transmembrane helix</keyword>
<dbReference type="Proteomes" id="UP001519332">
    <property type="component" value="Unassembled WGS sequence"/>
</dbReference>
<protein>
    <recommendedName>
        <fullName evidence="4">Flp pilus-assembly TadE/G-like</fullName>
    </recommendedName>
</protein>
<evidence type="ECO:0000313" key="3">
    <source>
        <dbReference type="Proteomes" id="UP001519332"/>
    </source>
</evidence>
<proteinExistence type="predicted"/>
<evidence type="ECO:0000313" key="2">
    <source>
        <dbReference type="EMBL" id="MBP2323793.1"/>
    </source>
</evidence>
<accession>A0ABS4TH86</accession>
<keyword evidence="1" id="KW-0472">Membrane</keyword>
<dbReference type="EMBL" id="JAGINW010000001">
    <property type="protein sequence ID" value="MBP2323793.1"/>
    <property type="molecule type" value="Genomic_DNA"/>
</dbReference>
<name>A0ABS4TH86_9PSEU</name>
<evidence type="ECO:0008006" key="4">
    <source>
        <dbReference type="Google" id="ProtNLM"/>
    </source>
</evidence>
<keyword evidence="3" id="KW-1185">Reference proteome</keyword>
<dbReference type="RefSeq" id="WP_209640704.1">
    <property type="nucleotide sequence ID" value="NZ_JAGINW010000001.1"/>
</dbReference>
<organism evidence="2 3">
    <name type="scientific">Kibdelosporangium banguiense</name>
    <dbReference type="NCBI Taxonomy" id="1365924"/>
    <lineage>
        <taxon>Bacteria</taxon>
        <taxon>Bacillati</taxon>
        <taxon>Actinomycetota</taxon>
        <taxon>Actinomycetes</taxon>
        <taxon>Pseudonocardiales</taxon>
        <taxon>Pseudonocardiaceae</taxon>
        <taxon>Kibdelosporangium</taxon>
    </lineage>
</organism>
<evidence type="ECO:0000256" key="1">
    <source>
        <dbReference type="SAM" id="Phobius"/>
    </source>
</evidence>
<reference evidence="2 3" key="1">
    <citation type="submission" date="2021-03" db="EMBL/GenBank/DDBJ databases">
        <title>Sequencing the genomes of 1000 actinobacteria strains.</title>
        <authorList>
            <person name="Klenk H.-P."/>
        </authorList>
    </citation>
    <scope>NUCLEOTIDE SEQUENCE [LARGE SCALE GENOMIC DNA]</scope>
    <source>
        <strain evidence="2 3">DSM 46670</strain>
    </source>
</reference>
<comment type="caution">
    <text evidence="2">The sequence shown here is derived from an EMBL/GenBank/DDBJ whole genome shotgun (WGS) entry which is preliminary data.</text>
</comment>
<gene>
    <name evidence="2" type="ORF">JOF56_004178</name>
</gene>
<keyword evidence="1" id="KW-0812">Transmembrane</keyword>
<sequence>MSGALLLVVFLAVALVWVSWWLVADWRRDVRGAKAVGRTAQAAIAEMGRHNLPESEERTEPTFAEALTLLPIGEEPPRRSRHVPVQDLLARLQDEGSALRLNWRHEDEQRARRGDCGIDPGDFPTAVLPVVPSDEP</sequence>
<feature type="transmembrane region" description="Helical" evidence="1">
    <location>
        <begin position="6"/>
        <end position="24"/>
    </location>
</feature>